<evidence type="ECO:0000313" key="2">
    <source>
        <dbReference type="EMBL" id="MEL4457342.1"/>
    </source>
</evidence>
<keyword evidence="3" id="KW-1185">Reference proteome</keyword>
<dbReference type="RefSeq" id="WP_342161506.1">
    <property type="nucleotide sequence ID" value="NZ_JBCDNA010000003.1"/>
</dbReference>
<proteinExistence type="predicted"/>
<dbReference type="CDD" id="cd00158">
    <property type="entry name" value="RHOD"/>
    <property type="match status" value="1"/>
</dbReference>
<dbReference type="SMART" id="SM00450">
    <property type="entry name" value="RHOD"/>
    <property type="match status" value="1"/>
</dbReference>
<gene>
    <name evidence="2" type="ORF">AABB81_15655</name>
</gene>
<dbReference type="EMBL" id="JBCDNA010000003">
    <property type="protein sequence ID" value="MEL4457342.1"/>
    <property type="molecule type" value="Genomic_DNA"/>
</dbReference>
<dbReference type="PANTHER" id="PTHR43031">
    <property type="entry name" value="FAD-DEPENDENT OXIDOREDUCTASE"/>
    <property type="match status" value="1"/>
</dbReference>
<evidence type="ECO:0000313" key="3">
    <source>
        <dbReference type="Proteomes" id="UP001474120"/>
    </source>
</evidence>
<dbReference type="PROSITE" id="PS50206">
    <property type="entry name" value="RHODANESE_3"/>
    <property type="match status" value="1"/>
</dbReference>
<comment type="caution">
    <text evidence="2">The sequence shown here is derived from an EMBL/GenBank/DDBJ whole genome shotgun (WGS) entry which is preliminary data.</text>
</comment>
<feature type="domain" description="Rhodanese" evidence="1">
    <location>
        <begin position="20"/>
        <end position="102"/>
    </location>
</feature>
<dbReference type="InterPro" id="IPR001763">
    <property type="entry name" value="Rhodanese-like_dom"/>
</dbReference>
<accession>A0ABU9L4I3</accession>
<dbReference type="InterPro" id="IPR036873">
    <property type="entry name" value="Rhodanese-like_dom_sf"/>
</dbReference>
<dbReference type="InterPro" id="IPR050229">
    <property type="entry name" value="GlpE_sulfurtransferase"/>
</dbReference>
<protein>
    <submittedName>
        <fullName evidence="2">Rhodanese-like domain-containing protein</fullName>
    </submittedName>
</protein>
<name>A0ABU9L4I3_9FLAO</name>
<evidence type="ECO:0000259" key="1">
    <source>
        <dbReference type="PROSITE" id="PS50206"/>
    </source>
</evidence>
<reference evidence="2 3" key="1">
    <citation type="submission" date="2024-04" db="EMBL/GenBank/DDBJ databases">
        <title>whole genome sequencing of Lutimonas vermicola strain IMCC1616.</title>
        <authorList>
            <person name="Bae S.S."/>
        </authorList>
    </citation>
    <scope>NUCLEOTIDE SEQUENCE [LARGE SCALE GENOMIC DNA]</scope>
    <source>
        <strain evidence="2 3">IMCC1616</strain>
    </source>
</reference>
<dbReference type="Proteomes" id="UP001474120">
    <property type="component" value="Unassembled WGS sequence"/>
</dbReference>
<dbReference type="Pfam" id="PF00581">
    <property type="entry name" value="Rhodanese"/>
    <property type="match status" value="1"/>
</dbReference>
<sequence>MGIFNLFGGSTSVDLVEQYLEKGAVVIDVRTIEEFEEGHVQGSKNIPLNTIGSYLQEIAALNKPVITCCRSGARSGSAATILKQHGIDAINGGPWGNVVNCIK</sequence>
<dbReference type="PANTHER" id="PTHR43031:SF1">
    <property type="entry name" value="PYRIDINE NUCLEOTIDE-DISULPHIDE OXIDOREDUCTASE"/>
    <property type="match status" value="1"/>
</dbReference>
<organism evidence="2 3">
    <name type="scientific">Lutimonas vermicola</name>
    <dbReference type="NCBI Taxonomy" id="414288"/>
    <lineage>
        <taxon>Bacteria</taxon>
        <taxon>Pseudomonadati</taxon>
        <taxon>Bacteroidota</taxon>
        <taxon>Flavobacteriia</taxon>
        <taxon>Flavobacteriales</taxon>
        <taxon>Flavobacteriaceae</taxon>
        <taxon>Lutimonas</taxon>
    </lineage>
</organism>
<dbReference type="Gene3D" id="3.40.250.10">
    <property type="entry name" value="Rhodanese-like domain"/>
    <property type="match status" value="1"/>
</dbReference>
<dbReference type="SUPFAM" id="SSF52821">
    <property type="entry name" value="Rhodanese/Cell cycle control phosphatase"/>
    <property type="match status" value="1"/>
</dbReference>